<feature type="domain" description="ComEC/Rec2-related protein" evidence="7">
    <location>
        <begin position="236"/>
        <end position="500"/>
    </location>
</feature>
<evidence type="ECO:0000256" key="1">
    <source>
        <dbReference type="ARBA" id="ARBA00004651"/>
    </source>
</evidence>
<dbReference type="RefSeq" id="WP_068171153.1">
    <property type="nucleotide sequence ID" value="NZ_CP061538.1"/>
</dbReference>
<feature type="transmembrane region" description="Helical" evidence="6">
    <location>
        <begin position="480"/>
        <end position="502"/>
    </location>
</feature>
<name>A0A7H2BH49_9MICC</name>
<proteinExistence type="predicted"/>
<evidence type="ECO:0000256" key="4">
    <source>
        <dbReference type="ARBA" id="ARBA00022989"/>
    </source>
</evidence>
<sequence>MNSPAHIRRKFLATIQGKDEKIHEAQKPKLMDFRLFLSSFFVLVLLIIFMLWGSKALVSILLATLAIGVLFRIGSSSFQSLSWLSKAQSQIVVCLVFASLEVLSLAAQGYFNDQTVVDQCSHHAARLHAEVRSSRQTSTGSSLTELDVDFIQCAGQKHTFARSVITFLPEPVQKSTEIEVVGILSEEKGKVQLEKPHITAHQPPATPSQVIQLKDSVRSATLSAISADQTALLLGLAYGDDSSMLADTKGDFKVAGLLHLTAVSGANITLIFMVIYRFGQLFYVRRTPLIMLAWTGTLAYATLVGWEGSVIRAWCMGMVGAIALVMGSGKSALPVFSTAVLFLLLLRPELSLNFGFLLSLFATVALIVIAPALTRLLECVLPKLLAEIIAVPCAASLWTAPLILILSEQFMPYSVFANVLAAPLVVPLTLTGLLALVCFLVHTPAIFELLAHLSTLFSQPLLSLADFISRLPGSTISCPLSPSSLSLTCLSVFIISGMILMLDQKLTHYLLSSTEEFSRV</sequence>
<dbReference type="AlphaFoldDB" id="A0A7H2BH49"/>
<dbReference type="InterPro" id="IPR004477">
    <property type="entry name" value="ComEC_N"/>
</dbReference>
<protein>
    <submittedName>
        <fullName evidence="8">ComEC/Rec2 family competence protein</fullName>
    </submittedName>
</protein>
<dbReference type="KEGG" id="rama:IDM48_06035"/>
<feature type="transmembrane region" description="Helical" evidence="6">
    <location>
        <begin position="419"/>
        <end position="443"/>
    </location>
</feature>
<feature type="transmembrane region" description="Helical" evidence="6">
    <location>
        <begin position="352"/>
        <end position="373"/>
    </location>
</feature>
<dbReference type="PANTHER" id="PTHR30619">
    <property type="entry name" value="DNA INTERNALIZATION/COMPETENCE PROTEIN COMEC/REC2"/>
    <property type="match status" value="1"/>
</dbReference>
<feature type="transmembrane region" description="Helical" evidence="6">
    <location>
        <begin position="254"/>
        <end position="276"/>
    </location>
</feature>
<feature type="transmembrane region" description="Helical" evidence="6">
    <location>
        <begin position="318"/>
        <end position="345"/>
    </location>
</feature>
<evidence type="ECO:0000259" key="7">
    <source>
        <dbReference type="Pfam" id="PF03772"/>
    </source>
</evidence>
<organism evidence="8 9">
    <name type="scientific">Rothia amarae</name>
    <dbReference type="NCBI Taxonomy" id="169480"/>
    <lineage>
        <taxon>Bacteria</taxon>
        <taxon>Bacillati</taxon>
        <taxon>Actinomycetota</taxon>
        <taxon>Actinomycetes</taxon>
        <taxon>Micrococcales</taxon>
        <taxon>Micrococcaceae</taxon>
        <taxon>Rothia</taxon>
    </lineage>
</organism>
<keyword evidence="4 6" id="KW-1133">Transmembrane helix</keyword>
<evidence type="ECO:0000313" key="8">
    <source>
        <dbReference type="EMBL" id="QNV38995.1"/>
    </source>
</evidence>
<dbReference type="Proteomes" id="UP000516421">
    <property type="component" value="Chromosome"/>
</dbReference>
<evidence type="ECO:0000256" key="5">
    <source>
        <dbReference type="ARBA" id="ARBA00023136"/>
    </source>
</evidence>
<keyword evidence="5 6" id="KW-0472">Membrane</keyword>
<evidence type="ECO:0000256" key="3">
    <source>
        <dbReference type="ARBA" id="ARBA00022692"/>
    </source>
</evidence>
<dbReference type="NCBIfam" id="TIGR00360">
    <property type="entry name" value="ComEC_N-term"/>
    <property type="match status" value="1"/>
</dbReference>
<dbReference type="EMBL" id="CP061538">
    <property type="protein sequence ID" value="QNV38995.1"/>
    <property type="molecule type" value="Genomic_DNA"/>
</dbReference>
<feature type="transmembrane region" description="Helical" evidence="6">
    <location>
        <begin position="288"/>
        <end position="306"/>
    </location>
</feature>
<keyword evidence="3 6" id="KW-0812">Transmembrane</keyword>
<gene>
    <name evidence="8" type="ORF">IDM48_06035</name>
</gene>
<comment type="subcellular location">
    <subcellularLocation>
        <location evidence="1">Cell membrane</location>
        <topology evidence="1">Multi-pass membrane protein</topology>
    </subcellularLocation>
</comment>
<feature type="transmembrane region" description="Helical" evidence="6">
    <location>
        <begin position="385"/>
        <end position="407"/>
    </location>
</feature>
<reference evidence="8 9" key="1">
    <citation type="submission" date="2020-09" db="EMBL/GenBank/DDBJ databases">
        <title>Investigation of environmental microbe.</title>
        <authorList>
            <person name="Ou Y."/>
            <person name="Kang Q."/>
        </authorList>
    </citation>
    <scope>NUCLEOTIDE SEQUENCE [LARGE SCALE GENOMIC DNA]</scope>
    <source>
        <strain evidence="8 9">KJZ-9</strain>
    </source>
</reference>
<evidence type="ECO:0000256" key="6">
    <source>
        <dbReference type="SAM" id="Phobius"/>
    </source>
</evidence>
<dbReference type="GO" id="GO:0005886">
    <property type="term" value="C:plasma membrane"/>
    <property type="evidence" value="ECO:0007669"/>
    <property type="project" value="UniProtKB-SubCell"/>
</dbReference>
<evidence type="ECO:0000313" key="9">
    <source>
        <dbReference type="Proteomes" id="UP000516421"/>
    </source>
</evidence>
<feature type="transmembrane region" description="Helical" evidence="6">
    <location>
        <begin position="90"/>
        <end position="111"/>
    </location>
</feature>
<keyword evidence="2" id="KW-1003">Cell membrane</keyword>
<dbReference type="PANTHER" id="PTHR30619:SF7">
    <property type="entry name" value="BETA-LACTAMASE DOMAIN PROTEIN"/>
    <property type="match status" value="1"/>
</dbReference>
<evidence type="ECO:0000256" key="2">
    <source>
        <dbReference type="ARBA" id="ARBA00022475"/>
    </source>
</evidence>
<accession>A0A7H2BH49</accession>
<feature type="transmembrane region" description="Helical" evidence="6">
    <location>
        <begin position="33"/>
        <end position="52"/>
    </location>
</feature>
<feature type="transmembrane region" description="Helical" evidence="6">
    <location>
        <begin position="58"/>
        <end position="78"/>
    </location>
</feature>
<keyword evidence="9" id="KW-1185">Reference proteome</keyword>
<dbReference type="Pfam" id="PF03772">
    <property type="entry name" value="Competence"/>
    <property type="match status" value="1"/>
</dbReference>
<dbReference type="InterPro" id="IPR052159">
    <property type="entry name" value="Competence_DNA_uptake"/>
</dbReference>